<comment type="caution">
    <text evidence="2">The sequence shown here is derived from an EMBL/GenBank/DDBJ whole genome shotgun (WGS) entry which is preliminary data.</text>
</comment>
<evidence type="ECO:0000256" key="1">
    <source>
        <dbReference type="SAM" id="MobiDB-lite"/>
    </source>
</evidence>
<name>A0A8H7TGB2_9HELO</name>
<dbReference type="EMBL" id="JAFJYH010000071">
    <property type="protein sequence ID" value="KAG4421125.1"/>
    <property type="molecule type" value="Genomic_DNA"/>
</dbReference>
<sequence length="87" mass="9679">MAPDLDLQVPTTTSIAAPAATKTMENIKRKTTFADLTFEVRFILFEYLATERTIKLKEATPTIKSHHLASHTNNTKDPLANLSLVSH</sequence>
<proteinExistence type="predicted"/>
<dbReference type="AlphaFoldDB" id="A0A8H7TGB2"/>
<dbReference type="Proteomes" id="UP000664132">
    <property type="component" value="Unassembled WGS sequence"/>
</dbReference>
<protein>
    <submittedName>
        <fullName evidence="2">Uncharacterized protein</fullName>
    </submittedName>
</protein>
<organism evidence="2 3">
    <name type="scientific">Cadophora malorum</name>
    <dbReference type="NCBI Taxonomy" id="108018"/>
    <lineage>
        <taxon>Eukaryota</taxon>
        <taxon>Fungi</taxon>
        <taxon>Dikarya</taxon>
        <taxon>Ascomycota</taxon>
        <taxon>Pezizomycotina</taxon>
        <taxon>Leotiomycetes</taxon>
        <taxon>Helotiales</taxon>
        <taxon>Ploettnerulaceae</taxon>
        <taxon>Cadophora</taxon>
    </lineage>
</organism>
<evidence type="ECO:0000313" key="3">
    <source>
        <dbReference type="Proteomes" id="UP000664132"/>
    </source>
</evidence>
<accession>A0A8H7TGB2</accession>
<evidence type="ECO:0000313" key="2">
    <source>
        <dbReference type="EMBL" id="KAG4421125.1"/>
    </source>
</evidence>
<gene>
    <name evidence="2" type="ORF">IFR04_005768</name>
</gene>
<reference evidence="2" key="1">
    <citation type="submission" date="2021-02" db="EMBL/GenBank/DDBJ databases">
        <title>Genome sequence Cadophora malorum strain M34.</title>
        <authorList>
            <person name="Stefanovic E."/>
            <person name="Vu D."/>
            <person name="Scully C."/>
            <person name="Dijksterhuis J."/>
            <person name="Roader J."/>
            <person name="Houbraken J."/>
        </authorList>
    </citation>
    <scope>NUCLEOTIDE SEQUENCE</scope>
    <source>
        <strain evidence="2">M34</strain>
    </source>
</reference>
<feature type="region of interest" description="Disordered" evidence="1">
    <location>
        <begin position="65"/>
        <end position="87"/>
    </location>
</feature>
<keyword evidence="3" id="KW-1185">Reference proteome</keyword>